<evidence type="ECO:0000259" key="6">
    <source>
        <dbReference type="Pfam" id="PF02938"/>
    </source>
</evidence>
<proteinExistence type="predicted"/>
<dbReference type="GO" id="GO:0004812">
    <property type="term" value="F:aminoacyl-tRNA ligase activity"/>
    <property type="evidence" value="ECO:0007669"/>
    <property type="project" value="InterPro"/>
</dbReference>
<evidence type="ECO:0000313" key="7">
    <source>
        <dbReference type="EMBL" id="GAG50997.1"/>
    </source>
</evidence>
<dbReference type="AlphaFoldDB" id="X0YWQ7"/>
<dbReference type="Pfam" id="PF00152">
    <property type="entry name" value="tRNA-synt_2"/>
    <property type="match status" value="1"/>
</dbReference>
<evidence type="ECO:0000256" key="1">
    <source>
        <dbReference type="ARBA" id="ARBA00022598"/>
    </source>
</evidence>
<dbReference type="InterPro" id="IPR004115">
    <property type="entry name" value="GAD-like_sf"/>
</dbReference>
<dbReference type="Gene3D" id="3.30.1360.30">
    <property type="entry name" value="GAD-like domain"/>
    <property type="match status" value="1"/>
</dbReference>
<reference evidence="7" key="1">
    <citation type="journal article" date="2014" name="Front. Microbiol.">
        <title>High frequency of phylogenetically diverse reductive dehalogenase-homologous genes in deep subseafloor sedimentary metagenomes.</title>
        <authorList>
            <person name="Kawai M."/>
            <person name="Futagami T."/>
            <person name="Toyoda A."/>
            <person name="Takaki Y."/>
            <person name="Nishi S."/>
            <person name="Hori S."/>
            <person name="Arai W."/>
            <person name="Tsubouchi T."/>
            <person name="Morono Y."/>
            <person name="Uchiyama I."/>
            <person name="Ito T."/>
            <person name="Fujiyama A."/>
            <person name="Inagaki F."/>
            <person name="Takami H."/>
        </authorList>
    </citation>
    <scope>NUCLEOTIDE SEQUENCE</scope>
    <source>
        <strain evidence="7">Expedition CK06-06</strain>
    </source>
</reference>
<feature type="domain" description="Aminoacyl-tRNA synthetase class II (D/K/N)" evidence="5">
    <location>
        <begin position="7"/>
        <end position="184"/>
    </location>
</feature>
<dbReference type="InterPro" id="IPR004364">
    <property type="entry name" value="Aa-tRNA-synt_II"/>
</dbReference>
<name>X0YWQ7_9ZZZZ</name>
<keyword evidence="3" id="KW-0067">ATP-binding</keyword>
<dbReference type="GO" id="GO:0006418">
    <property type="term" value="P:tRNA aminoacylation for protein translation"/>
    <property type="evidence" value="ECO:0007669"/>
    <property type="project" value="InterPro"/>
</dbReference>
<keyword evidence="4" id="KW-0648">Protein biosynthesis</keyword>
<evidence type="ECO:0000256" key="4">
    <source>
        <dbReference type="ARBA" id="ARBA00022917"/>
    </source>
</evidence>
<dbReference type="EMBL" id="BARS01056026">
    <property type="protein sequence ID" value="GAG50997.1"/>
    <property type="molecule type" value="Genomic_DNA"/>
</dbReference>
<gene>
    <name evidence="7" type="ORF">S01H1_82614</name>
</gene>
<dbReference type="SUPFAM" id="SSF55261">
    <property type="entry name" value="GAD domain-like"/>
    <property type="match status" value="1"/>
</dbReference>
<evidence type="ECO:0000256" key="2">
    <source>
        <dbReference type="ARBA" id="ARBA00022741"/>
    </source>
</evidence>
<dbReference type="GO" id="GO:0005737">
    <property type="term" value="C:cytoplasm"/>
    <property type="evidence" value="ECO:0007669"/>
    <property type="project" value="InterPro"/>
</dbReference>
<dbReference type="Pfam" id="PF02938">
    <property type="entry name" value="GAD"/>
    <property type="match status" value="1"/>
</dbReference>
<feature type="domain" description="GAD" evidence="6">
    <location>
        <begin position="61"/>
        <end position="156"/>
    </location>
</feature>
<evidence type="ECO:0000259" key="5">
    <source>
        <dbReference type="Pfam" id="PF00152"/>
    </source>
</evidence>
<comment type="caution">
    <text evidence="7">The sequence shown here is derived from an EMBL/GenBank/DDBJ whole genome shotgun (WGS) entry which is preliminary data.</text>
</comment>
<evidence type="ECO:0000256" key="3">
    <source>
        <dbReference type="ARBA" id="ARBA00022840"/>
    </source>
</evidence>
<feature type="non-terminal residue" evidence="7">
    <location>
        <position position="190"/>
    </location>
</feature>
<keyword evidence="2" id="KW-0547">Nucleotide-binding</keyword>
<sequence>DLFTQAIEKTFPGKKIMKKPWPRLDYDDIMLKYGTDKPDLRFGLGIEDISGLVKDCGFKVFADMAKKEGHVVRALKVDGGAKFTRKEIDELTELAQKNGAKGLAYIVIKKEGELQSPIVKFLGDKLAIKIVKQAKAKVGDIVFFGADKWPTVCAALSAVREECGKKLKLIDKNKIALAFIINFPLFEPEL</sequence>
<protein>
    <submittedName>
        <fullName evidence="7">Uncharacterized protein</fullName>
    </submittedName>
</protein>
<organism evidence="7">
    <name type="scientific">marine sediment metagenome</name>
    <dbReference type="NCBI Taxonomy" id="412755"/>
    <lineage>
        <taxon>unclassified sequences</taxon>
        <taxon>metagenomes</taxon>
        <taxon>ecological metagenomes</taxon>
    </lineage>
</organism>
<dbReference type="GO" id="GO:0005524">
    <property type="term" value="F:ATP binding"/>
    <property type="evidence" value="ECO:0007669"/>
    <property type="project" value="UniProtKB-KW"/>
</dbReference>
<keyword evidence="1" id="KW-0436">Ligase</keyword>
<accession>X0YWQ7</accession>
<dbReference type="InterPro" id="IPR029351">
    <property type="entry name" value="GAD_dom"/>
</dbReference>
<feature type="non-terminal residue" evidence="7">
    <location>
        <position position="1"/>
    </location>
</feature>